<dbReference type="GO" id="GO:0005730">
    <property type="term" value="C:nucleolus"/>
    <property type="evidence" value="ECO:0007669"/>
    <property type="project" value="UniProtKB-SubCell"/>
</dbReference>
<dbReference type="EMBL" id="CALNXJ010000048">
    <property type="protein sequence ID" value="CAH3150809.1"/>
    <property type="molecule type" value="Genomic_DNA"/>
</dbReference>
<accession>A0AAU9XL02</accession>
<proteinExistence type="inferred from homology"/>
<keyword evidence="5" id="KW-0597">Phosphoprotein</keyword>
<dbReference type="GO" id="GO:0005737">
    <property type="term" value="C:cytoplasm"/>
    <property type="evidence" value="ECO:0007669"/>
    <property type="project" value="UniProtKB-SubCell"/>
</dbReference>
<dbReference type="InterPro" id="IPR001790">
    <property type="entry name" value="Ribosomal_uL10"/>
</dbReference>
<evidence type="ECO:0000256" key="5">
    <source>
        <dbReference type="ARBA" id="ARBA00022553"/>
    </source>
</evidence>
<dbReference type="GO" id="GO:0006364">
    <property type="term" value="P:rRNA processing"/>
    <property type="evidence" value="ECO:0007669"/>
    <property type="project" value="TreeGrafter"/>
</dbReference>
<dbReference type="FunFam" id="3.30.70.1730:FF:000004">
    <property type="entry name" value="Ribosome assembly factor mrt4"/>
    <property type="match status" value="1"/>
</dbReference>
<dbReference type="Gene3D" id="3.30.70.1730">
    <property type="match status" value="1"/>
</dbReference>
<dbReference type="PANTHER" id="PTHR45841">
    <property type="entry name" value="MRNA TURNOVER PROTEIN 4 MRTO4"/>
    <property type="match status" value="1"/>
</dbReference>
<sequence>CLLCTADIPIGSEEIHVDWSICWVQINHPSDFYFFKIRFLSRSSNDIFISFIVSLTKAKKKGLELKTGLVKEIQECVDNYAFMYVFSVENMRNSKLKEVRNEWKHSRFFFGKNKVMTIALGREKETEYKENLHKIANKLKGQCGLMFTNQAKEDVVRWFNDYSELDYARSGNEATDDVTIDAGPLDQFQHSMEPQLRQLGLNTTLKKGIITLQTDFQICKEGDTLTPEQARLLKLFGNPQAEFHITLLCMWSQSGIFEELT</sequence>
<dbReference type="CDD" id="cd05796">
    <property type="entry name" value="Ribosomal_P0_like"/>
    <property type="match status" value="1"/>
</dbReference>
<keyword evidence="4 8" id="KW-0690">Ribosome biogenesis</keyword>
<dbReference type="Pfam" id="PF17777">
    <property type="entry name" value="RL10P_insert"/>
    <property type="match status" value="1"/>
</dbReference>
<evidence type="ECO:0000256" key="8">
    <source>
        <dbReference type="RuleBase" id="RU364039"/>
    </source>
</evidence>
<protein>
    <recommendedName>
        <fullName evidence="8">Ribosome assembly factor mrt4</fullName>
    </recommendedName>
</protein>
<dbReference type="GO" id="GO:0003723">
    <property type="term" value="F:RNA binding"/>
    <property type="evidence" value="ECO:0007669"/>
    <property type="project" value="TreeGrafter"/>
</dbReference>
<comment type="subunit">
    <text evidence="7">Associates with the pre-60S ribosomal particle. Interacts with MINAS-60 (product of an alternative open reading frame of RBM10).</text>
</comment>
<comment type="function">
    <text evidence="1 8">Component of the ribosome assembly machinery. Nuclear paralog of the ribosomal protein P0, it binds pre-60S subunits at an early stage of assembly in the nucleolus, and is replaced by P0 in cytoplasmic pre-60S subunits and mature 80S ribosomes.</text>
</comment>
<evidence type="ECO:0000256" key="7">
    <source>
        <dbReference type="ARBA" id="ARBA00066238"/>
    </source>
</evidence>
<keyword evidence="6 8" id="KW-0539">Nucleus</keyword>
<evidence type="ECO:0000256" key="2">
    <source>
        <dbReference type="ARBA" id="ARBA00008889"/>
    </source>
</evidence>
<dbReference type="Pfam" id="PF00466">
    <property type="entry name" value="Ribosomal_L10"/>
    <property type="match status" value="1"/>
</dbReference>
<dbReference type="InterPro" id="IPR051742">
    <property type="entry name" value="Ribosome_Assembly_uL10"/>
</dbReference>
<name>A0AAU9XL02_9CNID</name>
<evidence type="ECO:0000313" key="11">
    <source>
        <dbReference type="Proteomes" id="UP001159428"/>
    </source>
</evidence>
<evidence type="ECO:0000259" key="9">
    <source>
        <dbReference type="Pfam" id="PF17777"/>
    </source>
</evidence>
<feature type="domain" description="Large ribosomal subunit protein uL10-like insertion" evidence="9">
    <location>
        <begin position="168"/>
        <end position="237"/>
    </location>
</feature>
<evidence type="ECO:0000256" key="1">
    <source>
        <dbReference type="ARBA" id="ARBA00004046"/>
    </source>
</evidence>
<dbReference type="InterPro" id="IPR043141">
    <property type="entry name" value="Ribosomal_uL10-like_sf"/>
</dbReference>
<comment type="caution">
    <text evidence="10">The sequence shown here is derived from an EMBL/GenBank/DDBJ whole genome shotgun (WGS) entry which is preliminary data.</text>
</comment>
<dbReference type="InterPro" id="IPR043164">
    <property type="entry name" value="Ribosomal_uL10-like_insert_sf"/>
</dbReference>
<organism evidence="10 11">
    <name type="scientific">Pocillopora meandrina</name>
    <dbReference type="NCBI Taxonomy" id="46732"/>
    <lineage>
        <taxon>Eukaryota</taxon>
        <taxon>Metazoa</taxon>
        <taxon>Cnidaria</taxon>
        <taxon>Anthozoa</taxon>
        <taxon>Hexacorallia</taxon>
        <taxon>Scleractinia</taxon>
        <taxon>Astrocoeniina</taxon>
        <taxon>Pocilloporidae</taxon>
        <taxon>Pocillopora</taxon>
    </lineage>
</organism>
<dbReference type="SUPFAM" id="SSF160369">
    <property type="entry name" value="Ribosomal protein L10-like"/>
    <property type="match status" value="1"/>
</dbReference>
<dbReference type="GO" id="GO:0000027">
    <property type="term" value="P:ribosomal large subunit assembly"/>
    <property type="evidence" value="ECO:0007669"/>
    <property type="project" value="InterPro"/>
</dbReference>
<dbReference type="GO" id="GO:0000956">
    <property type="term" value="P:nuclear-transcribed mRNA catabolic process"/>
    <property type="evidence" value="ECO:0007669"/>
    <property type="project" value="TreeGrafter"/>
</dbReference>
<keyword evidence="11" id="KW-1185">Reference proteome</keyword>
<dbReference type="InterPro" id="IPR033867">
    <property type="entry name" value="Mrt4"/>
</dbReference>
<dbReference type="PANTHER" id="PTHR45841:SF1">
    <property type="entry name" value="MRNA TURNOVER PROTEIN 4 HOMOLOG"/>
    <property type="match status" value="1"/>
</dbReference>
<feature type="non-terminal residue" evidence="10">
    <location>
        <position position="1"/>
    </location>
</feature>
<comment type="similarity">
    <text evidence="2 8">Belongs to the universal ribosomal protein uL10 family.</text>
</comment>
<dbReference type="InterPro" id="IPR040637">
    <property type="entry name" value="Ribosomal_uL10-like_insert"/>
</dbReference>
<dbReference type="GO" id="GO:0030687">
    <property type="term" value="C:preribosome, large subunit precursor"/>
    <property type="evidence" value="ECO:0007669"/>
    <property type="project" value="TreeGrafter"/>
</dbReference>
<dbReference type="FunFam" id="3.90.105.20:FF:000002">
    <property type="entry name" value="Ribosome assembly factor mrt4"/>
    <property type="match status" value="1"/>
</dbReference>
<comment type="subcellular location">
    <subcellularLocation>
        <location evidence="8">Cytoplasm</location>
    </subcellularLocation>
    <subcellularLocation>
        <location evidence="8">Nucleus</location>
        <location evidence="8">Nucleolus</location>
    </subcellularLocation>
</comment>
<keyword evidence="3 8" id="KW-0963">Cytoplasm</keyword>
<dbReference type="Gene3D" id="3.90.105.20">
    <property type="match status" value="1"/>
</dbReference>
<evidence type="ECO:0000256" key="6">
    <source>
        <dbReference type="ARBA" id="ARBA00023242"/>
    </source>
</evidence>
<dbReference type="Proteomes" id="UP001159428">
    <property type="component" value="Unassembled WGS sequence"/>
</dbReference>
<gene>
    <name evidence="10" type="ORF">PMEA_00024952</name>
</gene>
<evidence type="ECO:0000256" key="3">
    <source>
        <dbReference type="ARBA" id="ARBA00022490"/>
    </source>
</evidence>
<dbReference type="AlphaFoldDB" id="A0AAU9XL02"/>
<reference evidence="10 11" key="1">
    <citation type="submission" date="2022-05" db="EMBL/GenBank/DDBJ databases">
        <authorList>
            <consortium name="Genoscope - CEA"/>
            <person name="William W."/>
        </authorList>
    </citation>
    <scope>NUCLEOTIDE SEQUENCE [LARGE SCALE GENOMIC DNA]</scope>
</reference>
<evidence type="ECO:0000256" key="4">
    <source>
        <dbReference type="ARBA" id="ARBA00022517"/>
    </source>
</evidence>
<evidence type="ECO:0000313" key="10">
    <source>
        <dbReference type="EMBL" id="CAH3150809.1"/>
    </source>
</evidence>